<dbReference type="AlphaFoldDB" id="A0ABD2P8V6"/>
<dbReference type="EMBL" id="JABFTP020000185">
    <property type="protein sequence ID" value="KAL3287368.1"/>
    <property type="molecule type" value="Genomic_DNA"/>
</dbReference>
<feature type="transmembrane region" description="Helical" evidence="1">
    <location>
        <begin position="87"/>
        <end position="108"/>
    </location>
</feature>
<keyword evidence="1" id="KW-0812">Transmembrane</keyword>
<organism evidence="2 3">
    <name type="scientific">Cryptolaemus montrouzieri</name>
    <dbReference type="NCBI Taxonomy" id="559131"/>
    <lineage>
        <taxon>Eukaryota</taxon>
        <taxon>Metazoa</taxon>
        <taxon>Ecdysozoa</taxon>
        <taxon>Arthropoda</taxon>
        <taxon>Hexapoda</taxon>
        <taxon>Insecta</taxon>
        <taxon>Pterygota</taxon>
        <taxon>Neoptera</taxon>
        <taxon>Endopterygota</taxon>
        <taxon>Coleoptera</taxon>
        <taxon>Polyphaga</taxon>
        <taxon>Cucujiformia</taxon>
        <taxon>Coccinelloidea</taxon>
        <taxon>Coccinellidae</taxon>
        <taxon>Scymninae</taxon>
        <taxon>Scymnini</taxon>
        <taxon>Cryptolaemus</taxon>
    </lineage>
</organism>
<dbReference type="PANTHER" id="PTHR13046">
    <property type="entry name" value="PROTEASE U48 CAAX PRENYL PROTEASE RCE1"/>
    <property type="match status" value="1"/>
</dbReference>
<keyword evidence="1" id="KW-0472">Membrane</keyword>
<evidence type="ECO:0000313" key="3">
    <source>
        <dbReference type="Proteomes" id="UP001516400"/>
    </source>
</evidence>
<name>A0ABD2P8V6_9CUCU</name>
<accession>A0ABD2P8V6</accession>
<proteinExistence type="predicted"/>
<keyword evidence="3" id="KW-1185">Reference proteome</keyword>
<keyword evidence="1" id="KW-1133">Transmembrane helix</keyword>
<evidence type="ECO:0000313" key="2">
    <source>
        <dbReference type="EMBL" id="KAL3287368.1"/>
    </source>
</evidence>
<dbReference type="InterPro" id="IPR039731">
    <property type="entry name" value="Rce1"/>
</dbReference>
<protein>
    <submittedName>
        <fullName evidence="2">Uncharacterized protein</fullName>
    </submittedName>
</protein>
<comment type="caution">
    <text evidence="2">The sequence shown here is derived from an EMBL/GenBank/DDBJ whole genome shotgun (WGS) entry which is preliminary data.</text>
</comment>
<feature type="transmembrane region" description="Helical" evidence="1">
    <location>
        <begin position="7"/>
        <end position="28"/>
    </location>
</feature>
<dbReference type="Proteomes" id="UP001516400">
    <property type="component" value="Unassembled WGS sequence"/>
</dbReference>
<sequence length="133" mass="15119">MEWNCNVIFNCLISIFLCFLLSVTYVGSLYIWKTSQPRDHPAVVKKRFISVLFMFLISPLFLYVGTNKSILGKLSLNVLLGLRTEGLCQAIFLPWFLTMILFLGPLAMQACNGYLKCIQSQCIGFQDLMIFCG</sequence>
<feature type="transmembrane region" description="Helical" evidence="1">
    <location>
        <begin position="48"/>
        <end position="66"/>
    </location>
</feature>
<dbReference type="PANTHER" id="PTHR13046:SF0">
    <property type="entry name" value="CAAX PRENYL PROTEASE 2"/>
    <property type="match status" value="1"/>
</dbReference>
<reference evidence="2 3" key="1">
    <citation type="journal article" date="2021" name="BMC Biol.">
        <title>Horizontally acquired antibacterial genes associated with adaptive radiation of ladybird beetles.</title>
        <authorList>
            <person name="Li H.S."/>
            <person name="Tang X.F."/>
            <person name="Huang Y.H."/>
            <person name="Xu Z.Y."/>
            <person name="Chen M.L."/>
            <person name="Du X.Y."/>
            <person name="Qiu B.Y."/>
            <person name="Chen P.T."/>
            <person name="Zhang W."/>
            <person name="Slipinski A."/>
            <person name="Escalona H.E."/>
            <person name="Waterhouse R.M."/>
            <person name="Zwick A."/>
            <person name="Pang H."/>
        </authorList>
    </citation>
    <scope>NUCLEOTIDE SEQUENCE [LARGE SCALE GENOMIC DNA]</scope>
    <source>
        <strain evidence="2">SYSU2018</strain>
    </source>
</reference>
<gene>
    <name evidence="2" type="ORF">HHI36_001842</name>
</gene>
<evidence type="ECO:0000256" key="1">
    <source>
        <dbReference type="SAM" id="Phobius"/>
    </source>
</evidence>